<dbReference type="Pfam" id="PF04085">
    <property type="entry name" value="MreC"/>
    <property type="match status" value="1"/>
</dbReference>
<dbReference type="PANTHER" id="PTHR34138">
    <property type="entry name" value="CELL SHAPE-DETERMINING PROTEIN MREC"/>
    <property type="match status" value="1"/>
</dbReference>
<dbReference type="RefSeq" id="WP_230056791.1">
    <property type="nucleotide sequence ID" value="NZ_CAJHOE010000002.1"/>
</dbReference>
<gene>
    <name evidence="2" type="ORF">LMG8286_01021</name>
</gene>
<dbReference type="InterPro" id="IPR007221">
    <property type="entry name" value="MreC"/>
</dbReference>
<dbReference type="EMBL" id="CAJHOE010000002">
    <property type="protein sequence ID" value="CAD7287939.1"/>
    <property type="molecule type" value="Genomic_DNA"/>
</dbReference>
<evidence type="ECO:0000259" key="1">
    <source>
        <dbReference type="Pfam" id="PF04085"/>
    </source>
</evidence>
<comment type="caution">
    <text evidence="2">The sequence shown here is derived from an EMBL/GenBank/DDBJ whole genome shotgun (WGS) entry which is preliminary data.</text>
</comment>
<accession>A0ABM8Q577</accession>
<evidence type="ECO:0000313" key="3">
    <source>
        <dbReference type="Proteomes" id="UP000789359"/>
    </source>
</evidence>
<sequence length="251" mass="27659">MKTKILLFIFVVGLIALSIYKGSEISRVTTDLSNSVVSLYLNFAQSVKDSVGKHFSQASQIEKLKQQNAELERSATLLATFANELNTVLKDKNATEYDPRVKLVRALSYANMGDYSKFYVGGFSDFNESKIYGLIYQGNSAGVLVQKEGKPLALLQNDPKSIFAVFIGDKQIPGMAHGTKNGVVIKFIPQWLSVNIGDEVFTSGLDGIFFSGVPVGKVTEVIEESSYYSAVVEPYMKAMTPNFLYVVTKDK</sequence>
<proteinExistence type="predicted"/>
<dbReference type="PANTHER" id="PTHR34138:SF1">
    <property type="entry name" value="CELL SHAPE-DETERMINING PROTEIN MREC"/>
    <property type="match status" value="1"/>
</dbReference>
<organism evidence="2 3">
    <name type="scientific">Campylobacter suis</name>
    <dbReference type="NCBI Taxonomy" id="2790657"/>
    <lineage>
        <taxon>Bacteria</taxon>
        <taxon>Pseudomonadati</taxon>
        <taxon>Campylobacterota</taxon>
        <taxon>Epsilonproteobacteria</taxon>
        <taxon>Campylobacterales</taxon>
        <taxon>Campylobacteraceae</taxon>
        <taxon>Campylobacter</taxon>
    </lineage>
</organism>
<feature type="domain" description="Rod shape-determining protein MreC beta-barrel core" evidence="1">
    <location>
        <begin position="155"/>
        <end position="247"/>
    </location>
</feature>
<dbReference type="Gene3D" id="2.40.10.350">
    <property type="entry name" value="Rod shape-determining protein MreC, domain 2"/>
    <property type="match status" value="1"/>
</dbReference>
<protein>
    <recommendedName>
        <fullName evidence="1">Rod shape-determining protein MreC beta-barrel core domain-containing protein</fullName>
    </recommendedName>
</protein>
<dbReference type="NCBIfam" id="NF010507">
    <property type="entry name" value="PRK13922.10-6"/>
    <property type="match status" value="1"/>
</dbReference>
<name>A0ABM8Q577_9BACT</name>
<reference evidence="2 3" key="1">
    <citation type="submission" date="2020-11" db="EMBL/GenBank/DDBJ databases">
        <authorList>
            <person name="Peeters C."/>
        </authorList>
    </citation>
    <scope>NUCLEOTIDE SEQUENCE [LARGE SCALE GENOMIC DNA]</scope>
    <source>
        <strain evidence="2 3">LMG 8286</strain>
    </source>
</reference>
<dbReference type="InterPro" id="IPR042175">
    <property type="entry name" value="Cell/Rod_MreC_2"/>
</dbReference>
<dbReference type="InterPro" id="IPR055342">
    <property type="entry name" value="MreC_beta-barrel_core"/>
</dbReference>
<evidence type="ECO:0000313" key="2">
    <source>
        <dbReference type="EMBL" id="CAD7287939.1"/>
    </source>
</evidence>
<dbReference type="Proteomes" id="UP000789359">
    <property type="component" value="Unassembled WGS sequence"/>
</dbReference>
<keyword evidence="3" id="KW-1185">Reference proteome</keyword>